<proteinExistence type="predicted"/>
<gene>
    <name evidence="1" type="ORF">OS493_006915</name>
</gene>
<comment type="caution">
    <text evidence="1">The sequence shown here is derived from an EMBL/GenBank/DDBJ whole genome shotgun (WGS) entry which is preliminary data.</text>
</comment>
<organism evidence="1 2">
    <name type="scientific">Desmophyllum pertusum</name>
    <dbReference type="NCBI Taxonomy" id="174260"/>
    <lineage>
        <taxon>Eukaryota</taxon>
        <taxon>Metazoa</taxon>
        <taxon>Cnidaria</taxon>
        <taxon>Anthozoa</taxon>
        <taxon>Hexacorallia</taxon>
        <taxon>Scleractinia</taxon>
        <taxon>Caryophylliina</taxon>
        <taxon>Caryophylliidae</taxon>
        <taxon>Desmophyllum</taxon>
    </lineage>
</organism>
<accession>A0A9W9ZS76</accession>
<dbReference type="Proteomes" id="UP001163046">
    <property type="component" value="Unassembled WGS sequence"/>
</dbReference>
<dbReference type="AlphaFoldDB" id="A0A9W9ZS76"/>
<evidence type="ECO:0000313" key="1">
    <source>
        <dbReference type="EMBL" id="KAJ7386881.1"/>
    </source>
</evidence>
<keyword evidence="2" id="KW-1185">Reference proteome</keyword>
<evidence type="ECO:0000313" key="2">
    <source>
        <dbReference type="Proteomes" id="UP001163046"/>
    </source>
</evidence>
<reference evidence="1" key="1">
    <citation type="submission" date="2023-01" db="EMBL/GenBank/DDBJ databases">
        <title>Genome assembly of the deep-sea coral Lophelia pertusa.</title>
        <authorList>
            <person name="Herrera S."/>
            <person name="Cordes E."/>
        </authorList>
    </citation>
    <scope>NUCLEOTIDE SEQUENCE</scope>
    <source>
        <strain evidence="1">USNM1676648</strain>
        <tissue evidence="1">Polyp</tissue>
    </source>
</reference>
<name>A0A9W9ZS76_9CNID</name>
<sequence>MKKISARLVKSGMKEELSQIKKSVALESIKDAGMMPGHMLGWIVEKRVYEALCNHTQFEIKYFKIKASKVYIGSITNSEYRGKGYGEDLPKRESNTCTHTPNMTKVDVIVKLVDKTYFIQVTVGDITDKKGFWDLKIPPDEKKAVFLLAAPDAENQLSIKCQSNSSQILKEYQEKKFGVLLLKSILDKKTMDMMRNIVPENDLMRTDFRRFSEIK</sequence>
<protein>
    <submittedName>
        <fullName evidence="1">Uncharacterized protein</fullName>
    </submittedName>
</protein>
<dbReference type="EMBL" id="MU825875">
    <property type="protein sequence ID" value="KAJ7386881.1"/>
    <property type="molecule type" value="Genomic_DNA"/>
</dbReference>